<evidence type="ECO:0000256" key="6">
    <source>
        <dbReference type="ARBA" id="ARBA00082772"/>
    </source>
</evidence>
<dbReference type="InterPro" id="IPR034704">
    <property type="entry name" value="Ribosomal_bL28/bL31-like_sf"/>
</dbReference>
<dbReference type="AlphaFoldDB" id="A0A8K0N6W4"/>
<name>A0A8K0N6W4_COCNU</name>
<evidence type="ECO:0000256" key="2">
    <source>
        <dbReference type="ARBA" id="ARBA00022980"/>
    </source>
</evidence>
<evidence type="ECO:0000256" key="5">
    <source>
        <dbReference type="ARBA" id="ARBA00035447"/>
    </source>
</evidence>
<dbReference type="InterPro" id="IPR001383">
    <property type="entry name" value="Ribosomal_bL28_bact-type"/>
</dbReference>
<evidence type="ECO:0000256" key="1">
    <source>
        <dbReference type="ARBA" id="ARBA00008760"/>
    </source>
</evidence>
<dbReference type="PANTHER" id="PTHR13528:SF2">
    <property type="entry name" value="LARGE RIBOSOMAL SUBUNIT PROTEIN BL28M"/>
    <property type="match status" value="1"/>
</dbReference>
<dbReference type="OrthoDB" id="361870at2759"/>
<dbReference type="InterPro" id="IPR026569">
    <property type="entry name" value="Ribosomal_bL28"/>
</dbReference>
<keyword evidence="3" id="KW-0687">Ribonucleoprotein</keyword>
<dbReference type="Proteomes" id="UP000797356">
    <property type="component" value="Chromosome 8"/>
</dbReference>
<dbReference type="Gene3D" id="2.30.170.40">
    <property type="entry name" value="Ribosomal protein L28/L24"/>
    <property type="match status" value="1"/>
</dbReference>
<accession>A0A8K0N6W4</accession>
<gene>
    <name evidence="7" type="ORF">COCNU_08G011600</name>
</gene>
<reference evidence="7" key="1">
    <citation type="journal article" date="2017" name="Gigascience">
        <title>The genome draft of coconut (Cocos nucifera).</title>
        <authorList>
            <person name="Xiao Y."/>
            <person name="Xu P."/>
            <person name="Fan H."/>
            <person name="Baudouin L."/>
            <person name="Xia W."/>
            <person name="Bocs S."/>
            <person name="Xu J."/>
            <person name="Li Q."/>
            <person name="Guo A."/>
            <person name="Zhou L."/>
            <person name="Li J."/>
            <person name="Wu Y."/>
            <person name="Ma Z."/>
            <person name="Armero A."/>
            <person name="Issali A.E."/>
            <person name="Liu N."/>
            <person name="Peng M."/>
            <person name="Yang Y."/>
        </authorList>
    </citation>
    <scope>NUCLEOTIDE SEQUENCE</scope>
    <source>
        <tissue evidence="7">Spear leaf of Hainan Tall coconut</tissue>
    </source>
</reference>
<reference evidence="7" key="2">
    <citation type="submission" date="2019-07" db="EMBL/GenBank/DDBJ databases">
        <authorList>
            <person name="Yang Y."/>
            <person name="Bocs S."/>
            <person name="Baudouin L."/>
        </authorList>
    </citation>
    <scope>NUCLEOTIDE SEQUENCE</scope>
    <source>
        <tissue evidence="7">Spear leaf of Hainan Tall coconut</tissue>
    </source>
</reference>
<dbReference type="HAMAP" id="MF_00373">
    <property type="entry name" value="Ribosomal_bL28"/>
    <property type="match status" value="1"/>
</dbReference>
<evidence type="ECO:0000256" key="3">
    <source>
        <dbReference type="ARBA" id="ARBA00023274"/>
    </source>
</evidence>
<dbReference type="GO" id="GO:0005840">
    <property type="term" value="C:ribosome"/>
    <property type="evidence" value="ECO:0007669"/>
    <property type="project" value="UniProtKB-KW"/>
</dbReference>
<comment type="similarity">
    <text evidence="1">Belongs to the bacterial ribosomal protein bL28 family.</text>
</comment>
<dbReference type="NCBIfam" id="TIGR00009">
    <property type="entry name" value="L28"/>
    <property type="match status" value="1"/>
</dbReference>
<organism evidence="7 8">
    <name type="scientific">Cocos nucifera</name>
    <name type="common">Coconut palm</name>
    <dbReference type="NCBI Taxonomy" id="13894"/>
    <lineage>
        <taxon>Eukaryota</taxon>
        <taxon>Viridiplantae</taxon>
        <taxon>Streptophyta</taxon>
        <taxon>Embryophyta</taxon>
        <taxon>Tracheophyta</taxon>
        <taxon>Spermatophyta</taxon>
        <taxon>Magnoliopsida</taxon>
        <taxon>Liliopsida</taxon>
        <taxon>Arecaceae</taxon>
        <taxon>Arecoideae</taxon>
        <taxon>Cocoseae</taxon>
        <taxon>Attaleinae</taxon>
        <taxon>Cocos</taxon>
    </lineage>
</organism>
<dbReference type="FunFam" id="2.30.170.40:FF:000005">
    <property type="entry name" value="50S ribosomal L28, chloroplastic"/>
    <property type="match status" value="1"/>
</dbReference>
<evidence type="ECO:0000313" key="7">
    <source>
        <dbReference type="EMBL" id="KAG1359714.1"/>
    </source>
</evidence>
<dbReference type="EMBL" id="CM017879">
    <property type="protein sequence ID" value="KAG1359714.1"/>
    <property type="molecule type" value="Genomic_DNA"/>
</dbReference>
<dbReference type="GO" id="GO:1990904">
    <property type="term" value="C:ribonucleoprotein complex"/>
    <property type="evidence" value="ECO:0007669"/>
    <property type="project" value="UniProtKB-KW"/>
</dbReference>
<dbReference type="GO" id="GO:0006412">
    <property type="term" value="P:translation"/>
    <property type="evidence" value="ECO:0007669"/>
    <property type="project" value="InterPro"/>
</dbReference>
<protein>
    <recommendedName>
        <fullName evidence="4">Large ribosomal subunit protein bL28c</fullName>
    </recommendedName>
    <alternativeName>
        <fullName evidence="5">50S ribosomal protein L28, chloroplastic</fullName>
    </alternativeName>
    <alternativeName>
        <fullName evidence="6">CL28</fullName>
    </alternativeName>
</protein>
<dbReference type="GO" id="GO:0003735">
    <property type="term" value="F:structural constituent of ribosome"/>
    <property type="evidence" value="ECO:0007669"/>
    <property type="project" value="InterPro"/>
</dbReference>
<keyword evidence="8" id="KW-1185">Reference proteome</keyword>
<evidence type="ECO:0000256" key="4">
    <source>
        <dbReference type="ARBA" id="ARBA00035265"/>
    </source>
</evidence>
<comment type="caution">
    <text evidence="7">The sequence shown here is derived from an EMBL/GenBank/DDBJ whole genome shotgun (WGS) entry which is preliminary data.</text>
</comment>
<evidence type="ECO:0000313" key="8">
    <source>
        <dbReference type="Proteomes" id="UP000797356"/>
    </source>
</evidence>
<sequence length="166" mass="18199">MAAGHSAFLFARTKGLNSSSPKVGVGVRVRVWRVGVRVRVWSARALLPANQCSMLGFGSSQLGGGRIGISQAPPPNPILPTAPVQPIVARRICPFTGKKANRANKVSFSNHKTKKLQFVNLQYKRVWWEAGKRYLKLRLSTKALKTIEKNGLDAVAKKAGIDLRKK</sequence>
<dbReference type="Pfam" id="PF00830">
    <property type="entry name" value="Ribosomal_L28"/>
    <property type="match status" value="1"/>
</dbReference>
<dbReference type="InterPro" id="IPR037147">
    <property type="entry name" value="Ribosomal_bL28_sf"/>
</dbReference>
<dbReference type="PANTHER" id="PTHR13528">
    <property type="entry name" value="39S RIBOSOMAL PROTEIN L28, MITOCHONDRIAL"/>
    <property type="match status" value="1"/>
</dbReference>
<dbReference type="SUPFAM" id="SSF143800">
    <property type="entry name" value="L28p-like"/>
    <property type="match status" value="1"/>
</dbReference>
<keyword evidence="2 7" id="KW-0689">Ribosomal protein</keyword>
<proteinExistence type="inferred from homology"/>